<reference evidence="3" key="1">
    <citation type="submission" date="2020-10" db="EMBL/GenBank/DDBJ databases">
        <authorList>
            <person name="Gilroy R."/>
        </authorList>
    </citation>
    <scope>NUCLEOTIDE SEQUENCE</scope>
    <source>
        <strain evidence="3">CHK197-8231</strain>
    </source>
</reference>
<reference evidence="3" key="2">
    <citation type="journal article" date="2021" name="PeerJ">
        <title>Extensive microbial diversity within the chicken gut microbiome revealed by metagenomics and culture.</title>
        <authorList>
            <person name="Gilroy R."/>
            <person name="Ravi A."/>
            <person name="Getino M."/>
            <person name="Pursley I."/>
            <person name="Horton D.L."/>
            <person name="Alikhan N.F."/>
            <person name="Baker D."/>
            <person name="Gharbi K."/>
            <person name="Hall N."/>
            <person name="Watson M."/>
            <person name="Adriaenssens E.M."/>
            <person name="Foster-Nyarko E."/>
            <person name="Jarju S."/>
            <person name="Secka A."/>
            <person name="Antonio M."/>
            <person name="Oren A."/>
            <person name="Chaudhuri R.R."/>
            <person name="La Ragione R."/>
            <person name="Hildebrand F."/>
            <person name="Pallen M.J."/>
        </authorList>
    </citation>
    <scope>NUCLEOTIDE SEQUENCE</scope>
    <source>
        <strain evidence="3">CHK197-8231</strain>
    </source>
</reference>
<keyword evidence="3" id="KW-0645">Protease</keyword>
<evidence type="ECO:0000313" key="3">
    <source>
        <dbReference type="EMBL" id="HIU22356.1"/>
    </source>
</evidence>
<keyword evidence="3" id="KW-0378">Hydrolase</keyword>
<feature type="transmembrane region" description="Helical" evidence="1">
    <location>
        <begin position="161"/>
        <end position="178"/>
    </location>
</feature>
<feature type="transmembrane region" description="Helical" evidence="1">
    <location>
        <begin position="50"/>
        <end position="68"/>
    </location>
</feature>
<keyword evidence="1" id="KW-1133">Transmembrane helix</keyword>
<dbReference type="PANTHER" id="PTHR36435:SF1">
    <property type="entry name" value="CAAX AMINO TERMINAL PROTEASE FAMILY PROTEIN"/>
    <property type="match status" value="1"/>
</dbReference>
<dbReference type="GO" id="GO:0080120">
    <property type="term" value="P:CAAX-box protein maturation"/>
    <property type="evidence" value="ECO:0007669"/>
    <property type="project" value="UniProtKB-ARBA"/>
</dbReference>
<proteinExistence type="predicted"/>
<evidence type="ECO:0000259" key="2">
    <source>
        <dbReference type="Pfam" id="PF02517"/>
    </source>
</evidence>
<name>A0A9D1L390_9BACT</name>
<comment type="caution">
    <text evidence="3">The sequence shown here is derived from an EMBL/GenBank/DDBJ whole genome shotgun (WGS) entry which is preliminary data.</text>
</comment>
<dbReference type="GO" id="GO:0004175">
    <property type="term" value="F:endopeptidase activity"/>
    <property type="evidence" value="ECO:0007669"/>
    <property type="project" value="UniProtKB-ARBA"/>
</dbReference>
<evidence type="ECO:0000256" key="1">
    <source>
        <dbReference type="SAM" id="Phobius"/>
    </source>
</evidence>
<dbReference type="InterPro" id="IPR052710">
    <property type="entry name" value="CAAX_protease"/>
</dbReference>
<keyword evidence="1" id="KW-0812">Transmembrane</keyword>
<dbReference type="PANTHER" id="PTHR36435">
    <property type="entry name" value="SLR1288 PROTEIN"/>
    <property type="match status" value="1"/>
</dbReference>
<gene>
    <name evidence="3" type="ORF">IAD49_02110</name>
</gene>
<dbReference type="GO" id="GO:0008237">
    <property type="term" value="F:metallopeptidase activity"/>
    <property type="evidence" value="ECO:0007669"/>
    <property type="project" value="UniProtKB-KW"/>
</dbReference>
<accession>A0A9D1L390</accession>
<feature type="transmembrane region" description="Helical" evidence="1">
    <location>
        <begin position="184"/>
        <end position="204"/>
    </location>
</feature>
<feature type="transmembrane region" description="Helical" evidence="1">
    <location>
        <begin position="130"/>
        <end position="149"/>
    </location>
</feature>
<dbReference type="AlphaFoldDB" id="A0A9D1L390"/>
<evidence type="ECO:0000313" key="4">
    <source>
        <dbReference type="Proteomes" id="UP000824087"/>
    </source>
</evidence>
<keyword evidence="3" id="KW-0482">Metalloprotease</keyword>
<feature type="transmembrane region" description="Helical" evidence="1">
    <location>
        <begin position="216"/>
        <end position="234"/>
    </location>
</feature>
<feature type="domain" description="CAAX prenyl protease 2/Lysostaphin resistance protein A-like" evidence="2">
    <location>
        <begin position="129"/>
        <end position="222"/>
    </location>
</feature>
<dbReference type="InterPro" id="IPR003675">
    <property type="entry name" value="Rce1/LyrA-like_dom"/>
</dbReference>
<keyword evidence="1" id="KW-0472">Membrane</keyword>
<dbReference type="EMBL" id="DVML01000012">
    <property type="protein sequence ID" value="HIU22356.1"/>
    <property type="molecule type" value="Genomic_DNA"/>
</dbReference>
<organism evidence="3 4">
    <name type="scientific">Candidatus Fimihabitans intestinipullorum</name>
    <dbReference type="NCBI Taxonomy" id="2840820"/>
    <lineage>
        <taxon>Bacteria</taxon>
        <taxon>Bacillati</taxon>
        <taxon>Mycoplasmatota</taxon>
        <taxon>Mycoplasmatota incertae sedis</taxon>
        <taxon>Candidatus Fimihabitans</taxon>
    </lineage>
</organism>
<feature type="transmembrane region" description="Helical" evidence="1">
    <location>
        <begin position="12"/>
        <end position="38"/>
    </location>
</feature>
<dbReference type="Proteomes" id="UP000824087">
    <property type="component" value="Unassembled WGS sequence"/>
</dbReference>
<feature type="transmembrane region" description="Helical" evidence="1">
    <location>
        <begin position="89"/>
        <end position="110"/>
    </location>
</feature>
<dbReference type="Pfam" id="PF02517">
    <property type="entry name" value="Rce1-like"/>
    <property type="match status" value="1"/>
</dbReference>
<protein>
    <submittedName>
        <fullName evidence="3">CPBP family intramembrane metalloprotease</fullName>
    </submittedName>
</protein>
<sequence length="235" mass="26985">MTKASKYDIKIAIAGTLSILAYFILPYLEVLPFALLGIDTATLPNITKAIYMFAYEVITLAIIMYLLRDQLKKQWNDLKKNHRTYFKKYFKYWFLMLGLMMLSNLIILMIEPQSTAGNEELIRSIFSEMPIYMYLSAVVIAPLMEELVFRLSIRNIFPHTDWLFIIVSGLIFGGMHVIGNVNTWIDILYLIPYSIPGFVFAYVLTKSNNVFVGSGLHFVHNGILMSLQVLVLLFG</sequence>